<feature type="signal peptide" evidence="5">
    <location>
        <begin position="1"/>
        <end position="20"/>
    </location>
</feature>
<evidence type="ECO:0000256" key="5">
    <source>
        <dbReference type="SAM" id="SignalP"/>
    </source>
</evidence>
<dbReference type="GO" id="GO:0005179">
    <property type="term" value="F:hormone activity"/>
    <property type="evidence" value="ECO:0007669"/>
    <property type="project" value="InterPro"/>
</dbReference>
<evidence type="ECO:0000256" key="2">
    <source>
        <dbReference type="ARBA" id="ARBA00022685"/>
    </source>
</evidence>
<name>A0A2H1WD29_SPOFR</name>
<dbReference type="InterPro" id="IPR022352">
    <property type="entry name" value="Ins/IGF/rlx"/>
</dbReference>
<dbReference type="EMBL" id="ODYU01007848">
    <property type="protein sequence ID" value="SOQ50980.1"/>
    <property type="molecule type" value="Genomic_DNA"/>
</dbReference>
<dbReference type="SMART" id="SM00078">
    <property type="entry name" value="IlGF"/>
    <property type="match status" value="1"/>
</dbReference>
<accession>A0A2H1WD29</accession>
<evidence type="ECO:0000256" key="1">
    <source>
        <dbReference type="ARBA" id="ARBA00009034"/>
    </source>
</evidence>
<dbReference type="InterPro" id="IPR016179">
    <property type="entry name" value="Insulin-like"/>
</dbReference>
<proteinExistence type="inferred from homology"/>
<dbReference type="PROSITE" id="PS00262">
    <property type="entry name" value="INSULIN"/>
    <property type="match status" value="1"/>
</dbReference>
<dbReference type="SUPFAM" id="SSF56994">
    <property type="entry name" value="Insulin-like"/>
    <property type="match status" value="1"/>
</dbReference>
<dbReference type="OrthoDB" id="10019596at2759"/>
<gene>
    <name evidence="7" type="ORF">SFRICE_038652</name>
</gene>
<dbReference type="AlphaFoldDB" id="A0A2H1WD29"/>
<dbReference type="InterPro" id="IPR036438">
    <property type="entry name" value="Insulin-like_sf"/>
</dbReference>
<keyword evidence="2" id="KW-0165">Cleavage on pair of basic residues</keyword>
<evidence type="ECO:0000256" key="4">
    <source>
        <dbReference type="RuleBase" id="RU000406"/>
    </source>
</evidence>
<organism evidence="7">
    <name type="scientific">Spodoptera frugiperda</name>
    <name type="common">Fall armyworm</name>
    <dbReference type="NCBI Taxonomy" id="7108"/>
    <lineage>
        <taxon>Eukaryota</taxon>
        <taxon>Metazoa</taxon>
        <taxon>Ecdysozoa</taxon>
        <taxon>Arthropoda</taxon>
        <taxon>Hexapoda</taxon>
        <taxon>Insecta</taxon>
        <taxon>Pterygota</taxon>
        <taxon>Neoptera</taxon>
        <taxon>Endopterygota</taxon>
        <taxon>Lepidoptera</taxon>
        <taxon>Glossata</taxon>
        <taxon>Ditrysia</taxon>
        <taxon>Noctuoidea</taxon>
        <taxon>Noctuidae</taxon>
        <taxon>Amphipyrinae</taxon>
        <taxon>Spodoptera</taxon>
    </lineage>
</organism>
<reference evidence="7" key="1">
    <citation type="submission" date="2016-07" db="EMBL/GenBank/DDBJ databases">
        <authorList>
            <person name="Bretaudeau A."/>
        </authorList>
    </citation>
    <scope>NUCLEOTIDE SEQUENCE</scope>
    <source>
        <strain evidence="7">Rice</strain>
        <tissue evidence="7">Whole body</tissue>
    </source>
</reference>
<dbReference type="Gene3D" id="1.10.100.10">
    <property type="entry name" value="Insulin-like"/>
    <property type="match status" value="1"/>
</dbReference>
<dbReference type="PRINTS" id="PR00276">
    <property type="entry name" value="INSULINFAMLY"/>
</dbReference>
<evidence type="ECO:0000259" key="6">
    <source>
        <dbReference type="SMART" id="SM00078"/>
    </source>
</evidence>
<dbReference type="Pfam" id="PF00049">
    <property type="entry name" value="Insulin"/>
    <property type="match status" value="1"/>
</dbReference>
<dbReference type="GO" id="GO:0005576">
    <property type="term" value="C:extracellular region"/>
    <property type="evidence" value="ECO:0007669"/>
    <property type="project" value="UniProtKB-SubCell"/>
</dbReference>
<evidence type="ECO:0000256" key="3">
    <source>
        <dbReference type="ARBA" id="ARBA00022729"/>
    </source>
</evidence>
<keyword evidence="3 5" id="KW-0732">Signal</keyword>
<evidence type="ECO:0000313" key="7">
    <source>
        <dbReference type="EMBL" id="SOQ50980.1"/>
    </source>
</evidence>
<feature type="domain" description="Insulin-like" evidence="6">
    <location>
        <begin position="25"/>
        <end position="85"/>
    </location>
</feature>
<protein>
    <submittedName>
        <fullName evidence="7">SFRICE_038652</fullName>
    </submittedName>
</protein>
<dbReference type="CDD" id="cd04366">
    <property type="entry name" value="IlGF_insulin_bombyxin_like"/>
    <property type="match status" value="1"/>
</dbReference>
<feature type="chain" id="PRO_5013554229" evidence="5">
    <location>
        <begin position="21"/>
        <end position="85"/>
    </location>
</feature>
<dbReference type="InterPro" id="IPR022353">
    <property type="entry name" value="Insulin_CS"/>
</dbReference>
<comment type="similarity">
    <text evidence="1 4">Belongs to the insulin family.</text>
</comment>
<comment type="subcellular location">
    <subcellularLocation>
        <location evidence="4">Secreted</location>
    </subcellularLocation>
</comment>
<sequence>MMKFVLFAAVLACCAYVSVSQVRGGVYCGRQLSETLASLCWGPELSKRSWWVPPAGALAGVRGKRGLVDECCSKACTIDELMMYC</sequence>
<keyword evidence="4" id="KW-0964">Secreted</keyword>